<accession>A0ABQ6LG89</accession>
<comment type="caution">
    <text evidence="8">The sequence shown here is derived from an EMBL/GenBank/DDBJ whole genome shotgun (WGS) entry which is preliminary data.</text>
</comment>
<dbReference type="Gene3D" id="3.90.1310.10">
    <property type="entry name" value="Penicillin-binding protein 2a (Domain 2)"/>
    <property type="match status" value="1"/>
</dbReference>
<dbReference type="Pfam" id="PF03717">
    <property type="entry name" value="PBP_dimer"/>
    <property type="match status" value="1"/>
</dbReference>
<dbReference type="InterPro" id="IPR005311">
    <property type="entry name" value="PBP_dimer"/>
</dbReference>
<dbReference type="InterPro" id="IPR001460">
    <property type="entry name" value="PCN-bd_Tpept"/>
</dbReference>
<dbReference type="SUPFAM" id="SSF56519">
    <property type="entry name" value="Penicillin binding protein dimerisation domain"/>
    <property type="match status" value="1"/>
</dbReference>
<evidence type="ECO:0000256" key="1">
    <source>
        <dbReference type="ARBA" id="ARBA00004370"/>
    </source>
</evidence>
<proteinExistence type="predicted"/>
<organism evidence="8 9">
    <name type="scientific">Paralimibaculum aggregatum</name>
    <dbReference type="NCBI Taxonomy" id="3036245"/>
    <lineage>
        <taxon>Bacteria</taxon>
        <taxon>Pseudomonadati</taxon>
        <taxon>Pseudomonadota</taxon>
        <taxon>Alphaproteobacteria</taxon>
        <taxon>Rhodobacterales</taxon>
        <taxon>Paracoccaceae</taxon>
        <taxon>Paralimibaculum</taxon>
    </lineage>
</organism>
<feature type="transmembrane region" description="Helical" evidence="5">
    <location>
        <begin position="43"/>
        <end position="66"/>
    </location>
</feature>
<dbReference type="PANTHER" id="PTHR30627:SF1">
    <property type="entry name" value="PEPTIDOGLYCAN D,D-TRANSPEPTIDASE FTSI"/>
    <property type="match status" value="1"/>
</dbReference>
<keyword evidence="3 5" id="KW-0472">Membrane</keyword>
<name>A0ABQ6LG89_9RHOB</name>
<dbReference type="InterPro" id="IPR050515">
    <property type="entry name" value="Beta-lactam/transpept"/>
</dbReference>
<evidence type="ECO:0000256" key="5">
    <source>
        <dbReference type="SAM" id="Phobius"/>
    </source>
</evidence>
<dbReference type="PANTHER" id="PTHR30627">
    <property type="entry name" value="PEPTIDOGLYCAN D,D-TRANSPEPTIDASE"/>
    <property type="match status" value="1"/>
</dbReference>
<evidence type="ECO:0000313" key="8">
    <source>
        <dbReference type="EMBL" id="GMG82338.1"/>
    </source>
</evidence>
<dbReference type="EMBL" id="BSYI01000009">
    <property type="protein sequence ID" value="GMG82338.1"/>
    <property type="molecule type" value="Genomic_DNA"/>
</dbReference>
<gene>
    <name evidence="8" type="ORF">LNKW23_15510</name>
</gene>
<keyword evidence="2" id="KW-0645">Protease</keyword>
<keyword evidence="5" id="KW-0812">Transmembrane</keyword>
<feature type="domain" description="Penicillin-binding protein dimerisation" evidence="7">
    <location>
        <begin position="82"/>
        <end position="219"/>
    </location>
</feature>
<dbReference type="Gene3D" id="3.30.450.330">
    <property type="match status" value="1"/>
</dbReference>
<feature type="domain" description="Penicillin-binding protein transpeptidase" evidence="6">
    <location>
        <begin position="259"/>
        <end position="546"/>
    </location>
</feature>
<dbReference type="InterPro" id="IPR012338">
    <property type="entry name" value="Beta-lactam/transpept-like"/>
</dbReference>
<dbReference type="InterPro" id="IPR036138">
    <property type="entry name" value="PBP_dimer_sf"/>
</dbReference>
<comment type="subcellular location">
    <subcellularLocation>
        <location evidence="1">Membrane</location>
    </subcellularLocation>
</comment>
<dbReference type="Proteomes" id="UP001239909">
    <property type="component" value="Unassembled WGS sequence"/>
</dbReference>
<keyword evidence="2" id="KW-0121">Carboxypeptidase</keyword>
<sequence>MIRPHEIDPQSFVDPELAPPPEPASTGEAAGELAPVRRDDWRLVLVMFVFLLAYGALAAKMAMAALGDPAEPSHAAGLHPETPVRGAITDRAGRLLAANLPAWALYADPREIRDPAAAADALAPIFPRLGRDELYRRLSAKRKFVWVHRPVTPRQKAAVMDLKPAIPGLKFGRRDMRVYPAGRMAAHLVGGTKYGSEGVNAAELIGTAGAEFHFDERLRDPALRDTPLPLSIDLGVQAALTEILQRGIEHTSAKGAAGILLDIRSSEILALVSLPDFNPNSEVRSVAGGEDNPRFNRAIKGVYELGSVFKPITAAIALDAGIAGPETMIETGTPVRFGRQRIRDMHAMPAAMTVTDIVRRSSNIGAARLARAVGTRRFRDYLDRLGMLEPLPLEIGEAASARPMLPPNWTELSTLTISFGHGLAVSPLHLTAAFATIANGGRLVVPTLMKGGRAPGEQVFSERTSAQMLDMLRAVVKRGTGRRTDVEGYAVGGKTGTADKARADGRGYHHDRVLASFASVFPVTNPRYAMLIMLDEPTDPESGKREASRTAVPVTAEAIRRLAPMLGLRPELPPVLPPQGTEARRALR</sequence>
<evidence type="ECO:0000256" key="4">
    <source>
        <dbReference type="SAM" id="MobiDB-lite"/>
    </source>
</evidence>
<keyword evidence="5" id="KW-1133">Transmembrane helix</keyword>
<dbReference type="RefSeq" id="WP_285671114.1">
    <property type="nucleotide sequence ID" value="NZ_BSYI01000009.1"/>
</dbReference>
<keyword evidence="2" id="KW-0378">Hydrolase</keyword>
<keyword evidence="9" id="KW-1185">Reference proteome</keyword>
<evidence type="ECO:0000256" key="2">
    <source>
        <dbReference type="ARBA" id="ARBA00022645"/>
    </source>
</evidence>
<feature type="region of interest" description="Disordered" evidence="4">
    <location>
        <begin position="1"/>
        <end position="31"/>
    </location>
</feature>
<evidence type="ECO:0000259" key="7">
    <source>
        <dbReference type="Pfam" id="PF03717"/>
    </source>
</evidence>
<dbReference type="SUPFAM" id="SSF56601">
    <property type="entry name" value="beta-lactamase/transpeptidase-like"/>
    <property type="match status" value="1"/>
</dbReference>
<reference evidence="8 9" key="1">
    <citation type="submission" date="2023-04" db="EMBL/GenBank/DDBJ databases">
        <title>Marinoamorphus aggregata gen. nov., sp. Nov., isolate from tissue of brittle star Ophioplocus japonicus.</title>
        <authorList>
            <person name="Kawano K."/>
            <person name="Sawayama S."/>
            <person name="Nakagawa S."/>
        </authorList>
    </citation>
    <scope>NUCLEOTIDE SEQUENCE [LARGE SCALE GENOMIC DNA]</scope>
    <source>
        <strain evidence="8 9">NKW23</strain>
    </source>
</reference>
<dbReference type="Gene3D" id="3.40.710.10">
    <property type="entry name" value="DD-peptidase/beta-lactamase superfamily"/>
    <property type="match status" value="1"/>
</dbReference>
<evidence type="ECO:0000256" key="3">
    <source>
        <dbReference type="ARBA" id="ARBA00023136"/>
    </source>
</evidence>
<protein>
    <submittedName>
        <fullName evidence="8">Penicillin-binding protein 2</fullName>
    </submittedName>
</protein>
<evidence type="ECO:0000313" key="9">
    <source>
        <dbReference type="Proteomes" id="UP001239909"/>
    </source>
</evidence>
<dbReference type="Pfam" id="PF00905">
    <property type="entry name" value="Transpeptidase"/>
    <property type="match status" value="1"/>
</dbReference>
<evidence type="ECO:0000259" key="6">
    <source>
        <dbReference type="Pfam" id="PF00905"/>
    </source>
</evidence>